<dbReference type="AlphaFoldDB" id="A0A0L0FHZ2"/>
<organism evidence="3 4">
    <name type="scientific">Sphaeroforma arctica JP610</name>
    <dbReference type="NCBI Taxonomy" id="667725"/>
    <lineage>
        <taxon>Eukaryota</taxon>
        <taxon>Ichthyosporea</taxon>
        <taxon>Ichthyophonida</taxon>
        <taxon>Sphaeroforma</taxon>
    </lineage>
</organism>
<keyword evidence="1" id="KW-0067">ATP-binding</keyword>
<dbReference type="InterPro" id="IPR002498">
    <property type="entry name" value="PInositol-4-P-4/5-kinase_core"/>
</dbReference>
<dbReference type="InterPro" id="IPR023610">
    <property type="entry name" value="PInositol-4/5-P-5/4-kinase"/>
</dbReference>
<sequence length="333" mass="36991">MNNILPTNLSMDEKFDLKGSTYKRQASQKEEQKKSPTLKDLNIRKTYNGGIYVEQRAYDAILRTLRRDCRVMQSFGIMDYSLLLGVHRLTEKSFRELGGNKKDSTKAGTVYSFASVMSVLCLTEDDYLAKDSDMSDSFNGGVLGFINNDQPVLLFLGVIDILQTYRIRKKLEHIVKASYADGKTISVCEPKFYASRFQDFLKMEVFTPISADVASGLLTGARQKWRLIPNKASPDVIDEAEGEHSLGQTSDGGSTEPLHGPAEHIDTARIHTRHVERDSTGFHHATPRSVSPGHRAKAVHADVGEVHRPTHTQGGMVREGERPAEIAALATVP</sequence>
<reference evidence="3 4" key="1">
    <citation type="submission" date="2011-02" db="EMBL/GenBank/DDBJ databases">
        <title>The Genome Sequence of Sphaeroforma arctica JP610.</title>
        <authorList>
            <consortium name="The Broad Institute Genome Sequencing Platform"/>
            <person name="Russ C."/>
            <person name="Cuomo C."/>
            <person name="Young S.K."/>
            <person name="Zeng Q."/>
            <person name="Gargeya S."/>
            <person name="Alvarado L."/>
            <person name="Berlin A."/>
            <person name="Chapman S.B."/>
            <person name="Chen Z."/>
            <person name="Freedman E."/>
            <person name="Gellesch M."/>
            <person name="Goldberg J."/>
            <person name="Griggs A."/>
            <person name="Gujja S."/>
            <person name="Heilman E."/>
            <person name="Heiman D."/>
            <person name="Howarth C."/>
            <person name="Mehta T."/>
            <person name="Neiman D."/>
            <person name="Pearson M."/>
            <person name="Roberts A."/>
            <person name="Saif S."/>
            <person name="Shea T."/>
            <person name="Shenoy N."/>
            <person name="Sisk P."/>
            <person name="Stolte C."/>
            <person name="Sykes S."/>
            <person name="White J."/>
            <person name="Yandava C."/>
            <person name="Burger G."/>
            <person name="Gray M.W."/>
            <person name="Holland P.W.H."/>
            <person name="King N."/>
            <person name="Lang F.B.F."/>
            <person name="Roger A.J."/>
            <person name="Ruiz-Trillo I."/>
            <person name="Haas B."/>
            <person name="Nusbaum C."/>
            <person name="Birren B."/>
        </authorList>
    </citation>
    <scope>NUCLEOTIDE SEQUENCE [LARGE SCALE GENOMIC DNA]</scope>
    <source>
        <strain evidence="3 4">JP610</strain>
    </source>
</reference>
<dbReference type="Pfam" id="PF01504">
    <property type="entry name" value="PIP5K"/>
    <property type="match status" value="1"/>
</dbReference>
<dbReference type="STRING" id="667725.A0A0L0FHZ2"/>
<gene>
    <name evidence="3" type="ORF">SARC_11087</name>
</gene>
<dbReference type="RefSeq" id="XP_014150314.1">
    <property type="nucleotide sequence ID" value="XM_014294839.1"/>
</dbReference>
<dbReference type="GO" id="GO:0005524">
    <property type="term" value="F:ATP binding"/>
    <property type="evidence" value="ECO:0007669"/>
    <property type="project" value="UniProtKB-UniRule"/>
</dbReference>
<dbReference type="GO" id="GO:0016308">
    <property type="term" value="F:1-phosphatidylinositol-4-phosphate 5-kinase activity"/>
    <property type="evidence" value="ECO:0007669"/>
    <property type="project" value="TreeGrafter"/>
</dbReference>
<keyword evidence="1" id="KW-0547">Nucleotide-binding</keyword>
<dbReference type="eggNOG" id="KOG0229">
    <property type="taxonomic scope" value="Eukaryota"/>
</dbReference>
<accession>A0A0L0FHZ2</accession>
<evidence type="ECO:0000259" key="2">
    <source>
        <dbReference type="PROSITE" id="PS51455"/>
    </source>
</evidence>
<dbReference type="OrthoDB" id="70770at2759"/>
<name>A0A0L0FHZ2_9EUKA</name>
<dbReference type="PANTHER" id="PTHR23086:SF101">
    <property type="entry name" value="LP03320P-RELATED"/>
    <property type="match status" value="1"/>
</dbReference>
<dbReference type="PANTHER" id="PTHR23086">
    <property type="entry name" value="PHOSPHATIDYLINOSITOL-4-PHOSPHATE 5-KINASE"/>
    <property type="match status" value="1"/>
</dbReference>
<protein>
    <recommendedName>
        <fullName evidence="2">PIPK domain-containing protein</fullName>
    </recommendedName>
</protein>
<dbReference type="EMBL" id="KQ243117">
    <property type="protein sequence ID" value="KNC76412.1"/>
    <property type="molecule type" value="Genomic_DNA"/>
</dbReference>
<keyword evidence="1" id="KW-0418">Kinase</keyword>
<evidence type="ECO:0000256" key="1">
    <source>
        <dbReference type="PROSITE-ProRule" id="PRU00781"/>
    </source>
</evidence>
<proteinExistence type="predicted"/>
<dbReference type="InterPro" id="IPR027483">
    <property type="entry name" value="PInositol-4-P-4/5-kinase_C_sf"/>
</dbReference>
<dbReference type="GeneID" id="25911591"/>
<dbReference type="GO" id="GO:0046854">
    <property type="term" value="P:phosphatidylinositol phosphate biosynthetic process"/>
    <property type="evidence" value="ECO:0007669"/>
    <property type="project" value="TreeGrafter"/>
</dbReference>
<dbReference type="SMART" id="SM00330">
    <property type="entry name" value="PIPKc"/>
    <property type="match status" value="1"/>
</dbReference>
<dbReference type="PROSITE" id="PS51455">
    <property type="entry name" value="PIPK"/>
    <property type="match status" value="1"/>
</dbReference>
<keyword evidence="1" id="KW-0808">Transferase</keyword>
<dbReference type="Gene3D" id="3.30.810.10">
    <property type="entry name" value="2-Layer Sandwich"/>
    <property type="match status" value="1"/>
</dbReference>
<feature type="domain" description="PIPK" evidence="2">
    <location>
        <begin position="1"/>
        <end position="205"/>
    </location>
</feature>
<evidence type="ECO:0000313" key="4">
    <source>
        <dbReference type="Proteomes" id="UP000054560"/>
    </source>
</evidence>
<evidence type="ECO:0000313" key="3">
    <source>
        <dbReference type="EMBL" id="KNC76412.1"/>
    </source>
</evidence>
<dbReference type="GO" id="GO:0005886">
    <property type="term" value="C:plasma membrane"/>
    <property type="evidence" value="ECO:0007669"/>
    <property type="project" value="TreeGrafter"/>
</dbReference>
<dbReference type="SUPFAM" id="SSF56104">
    <property type="entry name" value="SAICAR synthase-like"/>
    <property type="match status" value="1"/>
</dbReference>
<dbReference type="Proteomes" id="UP000054560">
    <property type="component" value="Unassembled WGS sequence"/>
</dbReference>
<keyword evidence="4" id="KW-1185">Reference proteome</keyword>